<evidence type="ECO:0000313" key="1">
    <source>
        <dbReference type="EMBL" id="CCJ73432.1"/>
    </source>
</evidence>
<dbReference type="AlphaFoldDB" id="K8AGQ4"/>
<dbReference type="EMBL" id="CAKW01000102">
    <property type="protein sequence ID" value="CCJ73432.1"/>
    <property type="molecule type" value="Genomic_DNA"/>
</dbReference>
<dbReference type="Proteomes" id="UP000009340">
    <property type="component" value="Unassembled WGS sequence"/>
</dbReference>
<accession>K8AGQ4</accession>
<reference evidence="1" key="1">
    <citation type="submission" date="2012-07" db="EMBL/GenBank/DDBJ databases">
        <authorList>
            <person name="Cummings C."/>
        </authorList>
    </citation>
    <scope>NUCLEOTIDE SEQUENCE</scope>
    <source>
        <strain evidence="1">1330</strain>
    </source>
</reference>
<gene>
    <name evidence="1" type="ORF">BN137_2809</name>
</gene>
<evidence type="ECO:0000313" key="2">
    <source>
        <dbReference type="Proteomes" id="UP000009340"/>
    </source>
</evidence>
<proteinExistence type="predicted"/>
<sequence>MRISAQILSRAAGEKRRFLSRKQALSEAKTVRRVFYYSPQLIYEQTP</sequence>
<protein>
    <submittedName>
        <fullName evidence="1">Uncharacterized protein</fullName>
    </submittedName>
</protein>
<name>K8AGQ4_9ENTR</name>
<comment type="caution">
    <text evidence="1">The sequence shown here is derived from an EMBL/GenBank/DDBJ whole genome shotgun (WGS) entry which is preliminary data.</text>
</comment>
<organism evidence="1 2">
    <name type="scientific">Cronobacter condimenti 1330</name>
    <dbReference type="NCBI Taxonomy" id="1073999"/>
    <lineage>
        <taxon>Bacteria</taxon>
        <taxon>Pseudomonadati</taxon>
        <taxon>Pseudomonadota</taxon>
        <taxon>Gammaproteobacteria</taxon>
        <taxon>Enterobacterales</taxon>
        <taxon>Enterobacteriaceae</taxon>
        <taxon>Cronobacter</taxon>
    </lineage>
</organism>